<keyword evidence="1" id="KW-0732">Signal</keyword>
<gene>
    <name evidence="2" type="ORF">NKR19_g6555</name>
</gene>
<keyword evidence="3" id="KW-1185">Reference proteome</keyword>
<organism evidence="2 3">
    <name type="scientific">Coniochaeta hoffmannii</name>
    <dbReference type="NCBI Taxonomy" id="91930"/>
    <lineage>
        <taxon>Eukaryota</taxon>
        <taxon>Fungi</taxon>
        <taxon>Dikarya</taxon>
        <taxon>Ascomycota</taxon>
        <taxon>Pezizomycotina</taxon>
        <taxon>Sordariomycetes</taxon>
        <taxon>Sordariomycetidae</taxon>
        <taxon>Coniochaetales</taxon>
        <taxon>Coniochaetaceae</taxon>
        <taxon>Coniochaeta</taxon>
    </lineage>
</organism>
<feature type="signal peptide" evidence="1">
    <location>
        <begin position="1"/>
        <end position="21"/>
    </location>
</feature>
<reference evidence="2" key="1">
    <citation type="submission" date="2022-07" db="EMBL/GenBank/DDBJ databases">
        <title>Fungi with potential for degradation of polypropylene.</title>
        <authorList>
            <person name="Gostincar C."/>
        </authorList>
    </citation>
    <scope>NUCLEOTIDE SEQUENCE</scope>
    <source>
        <strain evidence="2">EXF-13287</strain>
    </source>
</reference>
<dbReference type="EMBL" id="JANBVN010000102">
    <property type="protein sequence ID" value="KAJ9144308.1"/>
    <property type="molecule type" value="Genomic_DNA"/>
</dbReference>
<feature type="chain" id="PRO_5041457128" description="Secreted protein" evidence="1">
    <location>
        <begin position="22"/>
        <end position="112"/>
    </location>
</feature>
<accession>A0AA38RE12</accession>
<evidence type="ECO:0000256" key="1">
    <source>
        <dbReference type="SAM" id="SignalP"/>
    </source>
</evidence>
<comment type="caution">
    <text evidence="2">The sequence shown here is derived from an EMBL/GenBank/DDBJ whole genome shotgun (WGS) entry which is preliminary data.</text>
</comment>
<sequence>MKPTTLLAVAATALLPHSVSAVANWHMTGYSDNNCQNQVFEDGGNTPSGCRNNDFLSYRFTSTPDPRAGIRYVLTDYGQPNCQTPLTGSTGGTACFQLSQIRHSWQVSAGSF</sequence>
<evidence type="ECO:0000313" key="3">
    <source>
        <dbReference type="Proteomes" id="UP001174691"/>
    </source>
</evidence>
<evidence type="ECO:0008006" key="4">
    <source>
        <dbReference type="Google" id="ProtNLM"/>
    </source>
</evidence>
<proteinExistence type="predicted"/>
<evidence type="ECO:0000313" key="2">
    <source>
        <dbReference type="EMBL" id="KAJ9144308.1"/>
    </source>
</evidence>
<protein>
    <recommendedName>
        <fullName evidence="4">Secreted protein</fullName>
    </recommendedName>
</protein>
<dbReference type="Proteomes" id="UP001174691">
    <property type="component" value="Unassembled WGS sequence"/>
</dbReference>
<name>A0AA38RE12_9PEZI</name>
<dbReference type="AlphaFoldDB" id="A0AA38RE12"/>